<dbReference type="GO" id="GO:0003677">
    <property type="term" value="F:DNA binding"/>
    <property type="evidence" value="ECO:0007669"/>
    <property type="project" value="UniProtKB-KW"/>
</dbReference>
<comment type="caution">
    <text evidence="3">The sequence shown here is derived from an EMBL/GenBank/DDBJ whole genome shotgun (WGS) entry which is preliminary data.</text>
</comment>
<dbReference type="InterPro" id="IPR010093">
    <property type="entry name" value="SinI_DNA-bd"/>
</dbReference>
<reference evidence="3 4" key="1">
    <citation type="submission" date="2019-03" db="EMBL/GenBank/DDBJ databases">
        <title>Draft genome sequences of novel Actinobacteria.</title>
        <authorList>
            <person name="Sahin N."/>
            <person name="Ay H."/>
            <person name="Saygin H."/>
        </authorList>
    </citation>
    <scope>NUCLEOTIDE SEQUENCE [LARGE SCALE GENOMIC DNA]</scope>
    <source>
        <strain evidence="3 4">JCM 13523</strain>
    </source>
</reference>
<evidence type="ECO:0000313" key="3">
    <source>
        <dbReference type="EMBL" id="TDD62030.1"/>
    </source>
</evidence>
<feature type="domain" description="Helix-turn-helix" evidence="2">
    <location>
        <begin position="26"/>
        <end position="75"/>
    </location>
</feature>
<evidence type="ECO:0000256" key="1">
    <source>
        <dbReference type="SAM" id="MobiDB-lite"/>
    </source>
</evidence>
<evidence type="ECO:0000313" key="4">
    <source>
        <dbReference type="Proteomes" id="UP000295124"/>
    </source>
</evidence>
<organism evidence="3 4">
    <name type="scientific">Kribbella antibiotica</name>
    <dbReference type="NCBI Taxonomy" id="190195"/>
    <lineage>
        <taxon>Bacteria</taxon>
        <taxon>Bacillati</taxon>
        <taxon>Actinomycetota</taxon>
        <taxon>Actinomycetes</taxon>
        <taxon>Propionibacteriales</taxon>
        <taxon>Kribbellaceae</taxon>
        <taxon>Kribbella</taxon>
    </lineage>
</organism>
<feature type="region of interest" description="Disordered" evidence="1">
    <location>
        <begin position="1"/>
        <end position="21"/>
    </location>
</feature>
<keyword evidence="3" id="KW-0238">DNA-binding</keyword>
<accession>A0A4R4ZU83</accession>
<sequence>MDRDNPTIPPEQRASDGLPLDGSSLLLTVAEASDALRISRWALYQLINKRRLKSVLIGRRRLVPQEDLNAFVAQLRTEGSVDV</sequence>
<gene>
    <name evidence="3" type="ORF">E1263_05310</name>
</gene>
<dbReference type="NCBIfam" id="TIGR01764">
    <property type="entry name" value="excise"/>
    <property type="match status" value="1"/>
</dbReference>
<protein>
    <submittedName>
        <fullName evidence="3">DNA-binding protein</fullName>
    </submittedName>
</protein>
<dbReference type="InterPro" id="IPR041657">
    <property type="entry name" value="HTH_17"/>
</dbReference>
<dbReference type="Proteomes" id="UP000295124">
    <property type="component" value="Unassembled WGS sequence"/>
</dbReference>
<evidence type="ECO:0000259" key="2">
    <source>
        <dbReference type="Pfam" id="PF12728"/>
    </source>
</evidence>
<dbReference type="EMBL" id="SMKX01000009">
    <property type="protein sequence ID" value="TDD62030.1"/>
    <property type="molecule type" value="Genomic_DNA"/>
</dbReference>
<dbReference type="RefSeq" id="WP_132165950.1">
    <property type="nucleotide sequence ID" value="NZ_SMKX01000009.1"/>
</dbReference>
<name>A0A4R4ZU83_9ACTN</name>
<dbReference type="OrthoDB" id="9806039at2"/>
<dbReference type="AlphaFoldDB" id="A0A4R4ZU83"/>
<dbReference type="Pfam" id="PF12728">
    <property type="entry name" value="HTH_17"/>
    <property type="match status" value="1"/>
</dbReference>
<keyword evidence="4" id="KW-1185">Reference proteome</keyword>
<proteinExistence type="predicted"/>